<keyword evidence="9" id="KW-0472">Membrane</keyword>
<feature type="domain" description="Histidine kinase" evidence="10">
    <location>
        <begin position="222"/>
        <end position="431"/>
    </location>
</feature>
<feature type="domain" description="PAC" evidence="12">
    <location>
        <begin position="157"/>
        <end position="209"/>
    </location>
</feature>
<evidence type="ECO:0000256" key="4">
    <source>
        <dbReference type="ARBA" id="ARBA00022679"/>
    </source>
</evidence>
<dbReference type="SUPFAM" id="SSF55785">
    <property type="entry name" value="PYP-like sensor domain (PAS domain)"/>
    <property type="match status" value="1"/>
</dbReference>
<dbReference type="InterPro" id="IPR000700">
    <property type="entry name" value="PAS-assoc_C"/>
</dbReference>
<dbReference type="InterPro" id="IPR036097">
    <property type="entry name" value="HisK_dim/P_sf"/>
</dbReference>
<dbReference type="CDD" id="cd00130">
    <property type="entry name" value="PAS"/>
    <property type="match status" value="1"/>
</dbReference>
<dbReference type="Gene3D" id="1.10.287.130">
    <property type="match status" value="1"/>
</dbReference>
<dbReference type="Pfam" id="PF00989">
    <property type="entry name" value="PAS"/>
    <property type="match status" value="1"/>
</dbReference>
<dbReference type="Gene3D" id="3.30.450.20">
    <property type="entry name" value="PAS domain"/>
    <property type="match status" value="1"/>
</dbReference>
<dbReference type="InterPro" id="IPR003661">
    <property type="entry name" value="HisK_dim/P_dom"/>
</dbReference>
<keyword evidence="4" id="KW-0808">Transferase</keyword>
<evidence type="ECO:0000256" key="8">
    <source>
        <dbReference type="ARBA" id="ARBA00023012"/>
    </source>
</evidence>
<evidence type="ECO:0000259" key="12">
    <source>
        <dbReference type="PROSITE" id="PS50113"/>
    </source>
</evidence>
<dbReference type="OrthoDB" id="9806995at2"/>
<proteinExistence type="predicted"/>
<dbReference type="PRINTS" id="PR00344">
    <property type="entry name" value="BCTRLSENSOR"/>
</dbReference>
<dbReference type="PROSITE" id="PS50109">
    <property type="entry name" value="HIS_KIN"/>
    <property type="match status" value="1"/>
</dbReference>
<evidence type="ECO:0000313" key="14">
    <source>
        <dbReference type="Proteomes" id="UP000324595"/>
    </source>
</evidence>
<evidence type="ECO:0000256" key="3">
    <source>
        <dbReference type="ARBA" id="ARBA00022553"/>
    </source>
</evidence>
<evidence type="ECO:0000256" key="2">
    <source>
        <dbReference type="ARBA" id="ARBA00012438"/>
    </source>
</evidence>
<dbReference type="InterPro" id="IPR013767">
    <property type="entry name" value="PAS_fold"/>
</dbReference>
<dbReference type="PROSITE" id="PS50112">
    <property type="entry name" value="PAS"/>
    <property type="match status" value="1"/>
</dbReference>
<dbReference type="CDD" id="cd00082">
    <property type="entry name" value="HisKA"/>
    <property type="match status" value="1"/>
</dbReference>
<dbReference type="RefSeq" id="WP_148898730.1">
    <property type="nucleotide sequence ID" value="NZ_VNHY01000002.1"/>
</dbReference>
<evidence type="ECO:0000259" key="10">
    <source>
        <dbReference type="PROSITE" id="PS50109"/>
    </source>
</evidence>
<keyword evidence="3" id="KW-0597">Phosphoprotein</keyword>
<dbReference type="AlphaFoldDB" id="A0A5D3YJD5"/>
<accession>A0A5D3YJD5</accession>
<feature type="domain" description="PAS" evidence="11">
    <location>
        <begin position="84"/>
        <end position="138"/>
    </location>
</feature>
<dbReference type="InterPro" id="IPR003594">
    <property type="entry name" value="HATPase_dom"/>
</dbReference>
<dbReference type="SUPFAM" id="SSF47384">
    <property type="entry name" value="Homodimeric domain of signal transducing histidine kinase"/>
    <property type="match status" value="1"/>
</dbReference>
<evidence type="ECO:0000313" key="13">
    <source>
        <dbReference type="EMBL" id="TYP93672.1"/>
    </source>
</evidence>
<dbReference type="Pfam" id="PF00512">
    <property type="entry name" value="HisKA"/>
    <property type="match status" value="1"/>
</dbReference>
<feature type="transmembrane region" description="Helical" evidence="9">
    <location>
        <begin position="12"/>
        <end position="31"/>
    </location>
</feature>
<feature type="transmembrane region" description="Helical" evidence="9">
    <location>
        <begin position="51"/>
        <end position="71"/>
    </location>
</feature>
<dbReference type="EC" id="2.7.13.3" evidence="2"/>
<dbReference type="SMART" id="SM00387">
    <property type="entry name" value="HATPase_c"/>
    <property type="match status" value="1"/>
</dbReference>
<comment type="caution">
    <text evidence="13">The sequence shown here is derived from an EMBL/GenBank/DDBJ whole genome shotgun (WGS) entry which is preliminary data.</text>
</comment>
<dbReference type="NCBIfam" id="TIGR00229">
    <property type="entry name" value="sensory_box"/>
    <property type="match status" value="1"/>
</dbReference>
<dbReference type="Pfam" id="PF02518">
    <property type="entry name" value="HATPase_c"/>
    <property type="match status" value="1"/>
</dbReference>
<keyword evidence="7" id="KW-0067">ATP-binding</keyword>
<dbReference type="GO" id="GO:0000155">
    <property type="term" value="F:phosphorelay sensor kinase activity"/>
    <property type="evidence" value="ECO:0007669"/>
    <property type="project" value="InterPro"/>
</dbReference>
<dbReference type="Proteomes" id="UP000324595">
    <property type="component" value="Unassembled WGS sequence"/>
</dbReference>
<dbReference type="PROSITE" id="PS50113">
    <property type="entry name" value="PAC"/>
    <property type="match status" value="1"/>
</dbReference>
<organism evidence="13 14">
    <name type="scientific">Fodinibius salinus</name>
    <dbReference type="NCBI Taxonomy" id="860790"/>
    <lineage>
        <taxon>Bacteria</taxon>
        <taxon>Pseudomonadati</taxon>
        <taxon>Balneolota</taxon>
        <taxon>Balneolia</taxon>
        <taxon>Balneolales</taxon>
        <taxon>Balneolaceae</taxon>
        <taxon>Fodinibius</taxon>
    </lineage>
</organism>
<dbReference type="GO" id="GO:0006355">
    <property type="term" value="P:regulation of DNA-templated transcription"/>
    <property type="evidence" value="ECO:0007669"/>
    <property type="project" value="InterPro"/>
</dbReference>
<protein>
    <recommendedName>
        <fullName evidence="2">histidine kinase</fullName>
        <ecNumber evidence="2">2.7.13.3</ecNumber>
    </recommendedName>
</protein>
<evidence type="ECO:0000256" key="6">
    <source>
        <dbReference type="ARBA" id="ARBA00022777"/>
    </source>
</evidence>
<dbReference type="SMART" id="SM00388">
    <property type="entry name" value="HisKA"/>
    <property type="match status" value="1"/>
</dbReference>
<evidence type="ECO:0000256" key="1">
    <source>
        <dbReference type="ARBA" id="ARBA00000085"/>
    </source>
</evidence>
<dbReference type="PANTHER" id="PTHR43065:SF10">
    <property type="entry name" value="PEROXIDE STRESS-ACTIVATED HISTIDINE KINASE MAK3"/>
    <property type="match status" value="1"/>
</dbReference>
<dbReference type="InterPro" id="IPR005467">
    <property type="entry name" value="His_kinase_dom"/>
</dbReference>
<sequence length="431" mass="49150">MKEILRFLREARMGYLLFTSLLLLGLFFGAFEIVNQTLLTNADLQTMRWLYFSRGVTVALVLMVWAAWTVYNYRTYYEDQLEATKMRHRDIIEHSADGIITIDNEQVITSWNRGAEEMLEWDREEVIGKPIEVIIPDNLSEDREANTFGKNGEEHGWNYETERITKHGETKLINLTESFIRNWDDEIVGKSLILRDLTEVKMRKEQIQQSERLATVGHMAAGVAHEVGNPLTAISSLVQVCQRKTDDDFLQDQLKKVREHIQRINKIVRDLVDFSRPSSMETEHVQINEIINSAVGLLRHDARCRDVDFELSLSSDLPAISCVPDQLHQVLVNLLLNAVDAMQETENPRIKVATSRENSTVQLTISDNGKGIKKEYQSRIFEPFFTTKEVGTGTGLGLSVSHGIITKMDGNIWVESTPGEGATFIIELPIE</sequence>
<keyword evidence="5" id="KW-0547">Nucleotide-binding</keyword>
<dbReference type="SMART" id="SM00091">
    <property type="entry name" value="PAS"/>
    <property type="match status" value="1"/>
</dbReference>
<keyword evidence="9" id="KW-1133">Transmembrane helix</keyword>
<dbReference type="InterPro" id="IPR004358">
    <property type="entry name" value="Sig_transdc_His_kin-like_C"/>
</dbReference>
<dbReference type="SUPFAM" id="SSF55874">
    <property type="entry name" value="ATPase domain of HSP90 chaperone/DNA topoisomerase II/histidine kinase"/>
    <property type="match status" value="1"/>
</dbReference>
<name>A0A5D3YJD5_9BACT</name>
<keyword evidence="8" id="KW-0902">Two-component regulatory system</keyword>
<keyword evidence="9" id="KW-0812">Transmembrane</keyword>
<evidence type="ECO:0000256" key="9">
    <source>
        <dbReference type="SAM" id="Phobius"/>
    </source>
</evidence>
<evidence type="ECO:0000256" key="5">
    <source>
        <dbReference type="ARBA" id="ARBA00022741"/>
    </source>
</evidence>
<evidence type="ECO:0000256" key="7">
    <source>
        <dbReference type="ARBA" id="ARBA00022840"/>
    </source>
</evidence>
<gene>
    <name evidence="13" type="ORF">LX73_1381</name>
</gene>
<dbReference type="EMBL" id="VNHY01000002">
    <property type="protein sequence ID" value="TYP93672.1"/>
    <property type="molecule type" value="Genomic_DNA"/>
</dbReference>
<dbReference type="Gene3D" id="3.30.565.10">
    <property type="entry name" value="Histidine kinase-like ATPase, C-terminal domain"/>
    <property type="match status" value="1"/>
</dbReference>
<comment type="catalytic activity">
    <reaction evidence="1">
        <text>ATP + protein L-histidine = ADP + protein N-phospho-L-histidine.</text>
        <dbReference type="EC" id="2.7.13.3"/>
    </reaction>
</comment>
<dbReference type="GO" id="GO:0005524">
    <property type="term" value="F:ATP binding"/>
    <property type="evidence" value="ECO:0007669"/>
    <property type="project" value="UniProtKB-KW"/>
</dbReference>
<evidence type="ECO:0000259" key="11">
    <source>
        <dbReference type="PROSITE" id="PS50112"/>
    </source>
</evidence>
<keyword evidence="6" id="KW-0418">Kinase</keyword>
<dbReference type="InterPro" id="IPR035965">
    <property type="entry name" value="PAS-like_dom_sf"/>
</dbReference>
<reference evidence="13 14" key="1">
    <citation type="submission" date="2019-07" db="EMBL/GenBank/DDBJ databases">
        <title>Genomic Encyclopedia of Archaeal and Bacterial Type Strains, Phase II (KMG-II): from individual species to whole genera.</title>
        <authorList>
            <person name="Goeker M."/>
        </authorList>
    </citation>
    <scope>NUCLEOTIDE SEQUENCE [LARGE SCALE GENOMIC DNA]</scope>
    <source>
        <strain evidence="13 14">DSM 21935</strain>
    </source>
</reference>
<dbReference type="InterPro" id="IPR036890">
    <property type="entry name" value="HATPase_C_sf"/>
</dbReference>
<keyword evidence="14" id="KW-1185">Reference proteome</keyword>
<dbReference type="PANTHER" id="PTHR43065">
    <property type="entry name" value="SENSOR HISTIDINE KINASE"/>
    <property type="match status" value="1"/>
</dbReference>
<dbReference type="InterPro" id="IPR000014">
    <property type="entry name" value="PAS"/>
</dbReference>